<evidence type="ECO:0000313" key="4">
    <source>
        <dbReference type="Proteomes" id="UP001189624"/>
    </source>
</evidence>
<dbReference type="GO" id="GO:0005886">
    <property type="term" value="C:plasma membrane"/>
    <property type="evidence" value="ECO:0007669"/>
    <property type="project" value="TreeGrafter"/>
</dbReference>
<keyword evidence="2" id="KW-0268">Exocytosis</keyword>
<dbReference type="Gramene" id="rna-AYBTSS11_LOCUS23024">
    <property type="protein sequence ID" value="CAJ1971027.1"/>
    <property type="gene ID" value="gene-AYBTSS11_LOCUS23024"/>
</dbReference>
<evidence type="ECO:0000256" key="1">
    <source>
        <dbReference type="ARBA" id="ARBA00008070"/>
    </source>
</evidence>
<gene>
    <name evidence="3" type="ORF">AYBTSS11_LOCUS23024</name>
</gene>
<dbReference type="AlphaFoldDB" id="A0AA86TK88"/>
<comment type="similarity">
    <text evidence="1">Belongs to the WD repeat L(2)GL family.</text>
</comment>
<dbReference type="Gene3D" id="2.130.10.10">
    <property type="entry name" value="YVTN repeat-like/Quinoprotein amine dehydrogenase"/>
    <property type="match status" value="2"/>
</dbReference>
<sequence length="403" mass="43863">MCHYNVAFSCSQVLNIDWSRGIENLKCTGRIDVTIHGSFADMALLYTDCHTEEACNVLSVLTSPGQLDIYDYNYLSSMISQKEKKTFVPTMQYPILVPTLEPHMTAARLDVVCQDVKSYKALFKVVVAAKHNSIQNQKSISIKWPLTGGVPGLPFKENHPIIQIYIAGYQDGSVRIWDATYPSLSLVCNIKSEVNDVKIGNASGPVSALCFCADTLHLSVGDESGVVRLYELTRSSVNTTLHFVTKNGTEDFNLVFSIGTVHDTHQGDGPHCKAVFSLQNSAVYGLQFANLGRRLLVGYEHGQVAMIDISSSSVLFLTKTESNTSSAVVSMNAKFSDSGSNNPHESVSDISDNPGMGLVYVLTRDAHLVAIDAVTGNTVCSTTMSPRVKANAISIHMIGKYFG</sequence>
<reference evidence="3" key="1">
    <citation type="submission" date="2023-10" db="EMBL/GenBank/DDBJ databases">
        <authorList>
            <person name="Domelevo Entfellner J.-B."/>
        </authorList>
    </citation>
    <scope>NUCLEOTIDE SEQUENCE</scope>
</reference>
<accession>A0AA86TK88</accession>
<evidence type="ECO:0000313" key="3">
    <source>
        <dbReference type="EMBL" id="CAJ1971027.1"/>
    </source>
</evidence>
<dbReference type="GO" id="GO:0019905">
    <property type="term" value="F:syntaxin binding"/>
    <property type="evidence" value="ECO:0007669"/>
    <property type="project" value="TreeGrafter"/>
</dbReference>
<evidence type="ECO:0000256" key="2">
    <source>
        <dbReference type="ARBA" id="ARBA00022483"/>
    </source>
</evidence>
<dbReference type="EMBL" id="OY731405">
    <property type="protein sequence ID" value="CAJ1971027.1"/>
    <property type="molecule type" value="Genomic_DNA"/>
</dbReference>
<dbReference type="SMART" id="SM00320">
    <property type="entry name" value="WD40"/>
    <property type="match status" value="3"/>
</dbReference>
<dbReference type="GO" id="GO:0006893">
    <property type="term" value="P:Golgi to plasma membrane transport"/>
    <property type="evidence" value="ECO:0007669"/>
    <property type="project" value="TreeGrafter"/>
</dbReference>
<dbReference type="PANTHER" id="PTHR10241">
    <property type="entry name" value="LETHAL 2 GIANT LARVAE PROTEIN"/>
    <property type="match status" value="1"/>
</dbReference>
<dbReference type="GO" id="GO:0006887">
    <property type="term" value="P:exocytosis"/>
    <property type="evidence" value="ECO:0007669"/>
    <property type="project" value="UniProtKB-KW"/>
</dbReference>
<organism evidence="3 4">
    <name type="scientific">Sphenostylis stenocarpa</name>
    <dbReference type="NCBI Taxonomy" id="92480"/>
    <lineage>
        <taxon>Eukaryota</taxon>
        <taxon>Viridiplantae</taxon>
        <taxon>Streptophyta</taxon>
        <taxon>Embryophyta</taxon>
        <taxon>Tracheophyta</taxon>
        <taxon>Spermatophyta</taxon>
        <taxon>Magnoliopsida</taxon>
        <taxon>eudicotyledons</taxon>
        <taxon>Gunneridae</taxon>
        <taxon>Pentapetalae</taxon>
        <taxon>rosids</taxon>
        <taxon>fabids</taxon>
        <taxon>Fabales</taxon>
        <taxon>Fabaceae</taxon>
        <taxon>Papilionoideae</taxon>
        <taxon>50 kb inversion clade</taxon>
        <taxon>NPAAA clade</taxon>
        <taxon>indigoferoid/millettioid clade</taxon>
        <taxon>Phaseoleae</taxon>
        <taxon>Sphenostylis</taxon>
    </lineage>
</organism>
<dbReference type="GO" id="GO:0045159">
    <property type="term" value="F:myosin II binding"/>
    <property type="evidence" value="ECO:0007669"/>
    <property type="project" value="TreeGrafter"/>
</dbReference>
<protein>
    <submittedName>
        <fullName evidence="3">Uncharacterized protein</fullName>
    </submittedName>
</protein>
<dbReference type="SUPFAM" id="SSF50978">
    <property type="entry name" value="WD40 repeat-like"/>
    <property type="match status" value="1"/>
</dbReference>
<dbReference type="InterPro" id="IPR036322">
    <property type="entry name" value="WD40_repeat_dom_sf"/>
</dbReference>
<dbReference type="PANTHER" id="PTHR10241:SF38">
    <property type="entry name" value="TRANSDUCIN FAMILY PROTEIN _ WD-40 REPEAT FAMILY PROTEIN"/>
    <property type="match status" value="1"/>
</dbReference>
<dbReference type="GO" id="GO:0005737">
    <property type="term" value="C:cytoplasm"/>
    <property type="evidence" value="ECO:0007669"/>
    <property type="project" value="TreeGrafter"/>
</dbReference>
<dbReference type="InterPro" id="IPR015943">
    <property type="entry name" value="WD40/YVTN_repeat-like_dom_sf"/>
</dbReference>
<dbReference type="InterPro" id="IPR001680">
    <property type="entry name" value="WD40_rpt"/>
</dbReference>
<dbReference type="GO" id="GO:0005096">
    <property type="term" value="F:GTPase activator activity"/>
    <property type="evidence" value="ECO:0007669"/>
    <property type="project" value="TreeGrafter"/>
</dbReference>
<keyword evidence="4" id="KW-1185">Reference proteome</keyword>
<dbReference type="Proteomes" id="UP001189624">
    <property type="component" value="Chromosome 8"/>
</dbReference>
<proteinExistence type="inferred from homology"/>
<name>A0AA86TK88_9FABA</name>